<feature type="domain" description="Guanylate cyclase" evidence="2">
    <location>
        <begin position="251"/>
        <end position="381"/>
    </location>
</feature>
<keyword evidence="1" id="KW-0812">Transmembrane</keyword>
<dbReference type="CDD" id="cd07302">
    <property type="entry name" value="CHD"/>
    <property type="match status" value="1"/>
</dbReference>
<dbReference type="PANTHER" id="PTHR43081">
    <property type="entry name" value="ADENYLATE CYCLASE, TERMINAL-DIFFERENTIATION SPECIFIC-RELATED"/>
    <property type="match status" value="1"/>
</dbReference>
<sequence length="429" mass="46190">MLFGGSQIAALFACGLGFSVWLTDRQSGTSRALALFVFATGIAIGLNAQASLLQAPLPDWVRVLGVVEALAFTAGTEWGLRVSRMVADEAAQPFGRRLVRTAQACGWIYAVQCAALPELRAQSFAGALRFGELPTAMFWMFAALPLLAGLLVFAAGLRLLSRRPDQAEAVRVMSMLVAMPLLTTGLILPREWSPLGVACGEIVFLIGILRYHVIQGARGQFMARFLSPQVAELVRERGLKPVVGSQRLRVSVVCCDIRGFTAYAERQAQRPERVLGLLREFYAAVGTVVAEHDGTVKDLAGDGVMILLGAPVPQADHAKRALALSRQLLKAVRPIVRKADVSLGLGVGVASGKVAAGIVGERARYEYAAVGPPVNLAARLCQQAQDGEIRIDNFTLDDSGETVGSRPKRRMIRGLREPVLTHVLRVDDF</sequence>
<gene>
    <name evidence="3" type="ORF">RM530_13955</name>
</gene>
<evidence type="ECO:0000256" key="1">
    <source>
        <dbReference type="SAM" id="Phobius"/>
    </source>
</evidence>
<dbReference type="Pfam" id="PF00211">
    <property type="entry name" value="Guanylate_cyc"/>
    <property type="match status" value="1"/>
</dbReference>
<keyword evidence="1" id="KW-1133">Transmembrane helix</keyword>
<evidence type="ECO:0000259" key="2">
    <source>
        <dbReference type="PROSITE" id="PS50125"/>
    </source>
</evidence>
<dbReference type="EMBL" id="JAVRIC010000021">
    <property type="protein sequence ID" value="MDT0498453.1"/>
    <property type="molecule type" value="Genomic_DNA"/>
</dbReference>
<proteinExistence type="predicted"/>
<dbReference type="SUPFAM" id="SSF55073">
    <property type="entry name" value="Nucleotide cyclase"/>
    <property type="match status" value="1"/>
</dbReference>
<dbReference type="PROSITE" id="PS50125">
    <property type="entry name" value="GUANYLATE_CYCLASE_2"/>
    <property type="match status" value="1"/>
</dbReference>
<dbReference type="InterPro" id="IPR029787">
    <property type="entry name" value="Nucleotide_cyclase"/>
</dbReference>
<feature type="transmembrane region" description="Helical" evidence="1">
    <location>
        <begin position="6"/>
        <end position="23"/>
    </location>
</feature>
<feature type="transmembrane region" description="Helical" evidence="1">
    <location>
        <begin position="169"/>
        <end position="188"/>
    </location>
</feature>
<reference evidence="3 4" key="1">
    <citation type="submission" date="2023-09" db="EMBL/GenBank/DDBJ databases">
        <authorList>
            <person name="Rey-Velasco X."/>
        </authorList>
    </citation>
    <scope>NUCLEOTIDE SEQUENCE [LARGE SCALE GENOMIC DNA]</scope>
    <source>
        <strain evidence="3 4">W345</strain>
    </source>
</reference>
<keyword evidence="3" id="KW-0456">Lyase</keyword>
<name>A0ABU2WKP3_9GAMM</name>
<dbReference type="RefSeq" id="WP_311365861.1">
    <property type="nucleotide sequence ID" value="NZ_JAVRIC010000021.1"/>
</dbReference>
<evidence type="ECO:0000313" key="3">
    <source>
        <dbReference type="EMBL" id="MDT0498453.1"/>
    </source>
</evidence>
<dbReference type="GO" id="GO:0016829">
    <property type="term" value="F:lyase activity"/>
    <property type="evidence" value="ECO:0007669"/>
    <property type="project" value="UniProtKB-KW"/>
</dbReference>
<dbReference type="PANTHER" id="PTHR43081:SF20">
    <property type="entry name" value="TWO-COMPONENT RESPONSE REGULATOR"/>
    <property type="match status" value="1"/>
</dbReference>
<organism evidence="3 4">
    <name type="scientific">Banduia mediterranea</name>
    <dbReference type="NCBI Taxonomy" id="3075609"/>
    <lineage>
        <taxon>Bacteria</taxon>
        <taxon>Pseudomonadati</taxon>
        <taxon>Pseudomonadota</taxon>
        <taxon>Gammaproteobacteria</taxon>
        <taxon>Nevskiales</taxon>
        <taxon>Algiphilaceae</taxon>
        <taxon>Banduia</taxon>
    </lineage>
</organism>
<keyword evidence="1" id="KW-0472">Membrane</keyword>
<dbReference type="SMART" id="SM00044">
    <property type="entry name" value="CYCc"/>
    <property type="match status" value="1"/>
</dbReference>
<dbReference type="InterPro" id="IPR050697">
    <property type="entry name" value="Adenylyl/Guanylyl_Cyclase_3/4"/>
</dbReference>
<feature type="transmembrane region" description="Helical" evidence="1">
    <location>
        <begin position="136"/>
        <end position="157"/>
    </location>
</feature>
<comment type="caution">
    <text evidence="3">The sequence shown here is derived from an EMBL/GenBank/DDBJ whole genome shotgun (WGS) entry which is preliminary data.</text>
</comment>
<dbReference type="EC" id="4.6.1.-" evidence="3"/>
<feature type="transmembrane region" description="Helical" evidence="1">
    <location>
        <begin position="32"/>
        <end position="52"/>
    </location>
</feature>
<protein>
    <submittedName>
        <fullName evidence="3">Adenylate/guanylate cyclase domain-containing protein</fullName>
        <ecNumber evidence="3">4.6.1.-</ecNumber>
    </submittedName>
</protein>
<accession>A0ABU2WKP3</accession>
<evidence type="ECO:0000313" key="4">
    <source>
        <dbReference type="Proteomes" id="UP001254608"/>
    </source>
</evidence>
<feature type="transmembrane region" description="Helical" evidence="1">
    <location>
        <begin position="194"/>
        <end position="214"/>
    </location>
</feature>
<dbReference type="Proteomes" id="UP001254608">
    <property type="component" value="Unassembled WGS sequence"/>
</dbReference>
<dbReference type="InterPro" id="IPR001054">
    <property type="entry name" value="A/G_cyclase"/>
</dbReference>
<dbReference type="Gene3D" id="3.30.70.1230">
    <property type="entry name" value="Nucleotide cyclase"/>
    <property type="match status" value="1"/>
</dbReference>
<keyword evidence="4" id="KW-1185">Reference proteome</keyword>